<dbReference type="Proteomes" id="UP000887565">
    <property type="component" value="Unplaced"/>
</dbReference>
<evidence type="ECO:0000313" key="2">
    <source>
        <dbReference type="WBParaSite" id="nRc.2.0.1.t39385-RA"/>
    </source>
</evidence>
<organism evidence="1 2">
    <name type="scientific">Romanomermis culicivorax</name>
    <name type="common">Nematode worm</name>
    <dbReference type="NCBI Taxonomy" id="13658"/>
    <lineage>
        <taxon>Eukaryota</taxon>
        <taxon>Metazoa</taxon>
        <taxon>Ecdysozoa</taxon>
        <taxon>Nematoda</taxon>
        <taxon>Enoplea</taxon>
        <taxon>Dorylaimia</taxon>
        <taxon>Mermithida</taxon>
        <taxon>Mermithoidea</taxon>
        <taxon>Mermithidae</taxon>
        <taxon>Romanomermis</taxon>
    </lineage>
</organism>
<protein>
    <submittedName>
        <fullName evidence="2">Uncharacterized protein</fullName>
    </submittedName>
</protein>
<accession>A0A915KKU3</accession>
<sequence length="89" mass="10309">MAPKFHVPQPGAKSQFFKAKFSNARKSETGISASGGHHLIMCKCKKYLRTAKRFCEDNREILFPVEYVKRRYQIKRSLKKLSISKGDIF</sequence>
<dbReference type="WBParaSite" id="nRc.2.0.1.t39385-RA">
    <property type="protein sequence ID" value="nRc.2.0.1.t39385-RA"/>
    <property type="gene ID" value="nRc.2.0.1.g39385"/>
</dbReference>
<name>A0A915KKU3_ROMCU</name>
<dbReference type="AlphaFoldDB" id="A0A915KKU3"/>
<proteinExistence type="predicted"/>
<reference evidence="2" key="1">
    <citation type="submission" date="2022-11" db="UniProtKB">
        <authorList>
            <consortium name="WormBaseParasite"/>
        </authorList>
    </citation>
    <scope>IDENTIFICATION</scope>
</reference>
<keyword evidence="1" id="KW-1185">Reference proteome</keyword>
<evidence type="ECO:0000313" key="1">
    <source>
        <dbReference type="Proteomes" id="UP000887565"/>
    </source>
</evidence>